<evidence type="ECO:0000313" key="2">
    <source>
        <dbReference type="Proteomes" id="UP001166674"/>
    </source>
</evidence>
<proteinExistence type="predicted"/>
<name>A0AA41MVN0_SCICA</name>
<dbReference type="PANTHER" id="PTHR22829:SF6">
    <property type="entry name" value="PHOSPHATIDYLINOSITOL 3,4,5-TRISPHOSPHATE-DEPENDENT RAC EXCHANGER 1 PROTEIN"/>
    <property type="match status" value="1"/>
</dbReference>
<dbReference type="GO" id="GO:0007186">
    <property type="term" value="P:G protein-coupled receptor signaling pathway"/>
    <property type="evidence" value="ECO:0007669"/>
    <property type="project" value="TreeGrafter"/>
</dbReference>
<dbReference type="GO" id="GO:0005096">
    <property type="term" value="F:GTPase activator activity"/>
    <property type="evidence" value="ECO:0007669"/>
    <property type="project" value="TreeGrafter"/>
</dbReference>
<dbReference type="Proteomes" id="UP001166674">
    <property type="component" value="Unassembled WGS sequence"/>
</dbReference>
<sequence length="303" mass="33554">MAHIKTPLLAFQIPKTSIMDKNQSTVVAAVPGNKAMATPYHPHIPSYVEIPPQSYPSQDPVVRRKGRSVSFSVSMPWHRPFSVVDSSHCHQVLKTSKFKDESLYFHFHADEELEGTSSKNKQLCSDFKLVENILAKRLLVAGPQILPQEEDYDFNIEKKNKGVAVKTIKDPDHPEVLCFQIWGAALSCVYAMGRGCKPEAAGLSAGQCILKVNCSSIASEGALGVLKHSQTFQSCGQEALESGQWLVSTQSLLLSLQILEALAADDSAFMQNCMWLMVMSIAIMIMSHYDFCNIFNTKLESID</sequence>
<reference evidence="1" key="1">
    <citation type="submission" date="2020-03" db="EMBL/GenBank/DDBJ databases">
        <title>Studies in the Genomics of Life Span.</title>
        <authorList>
            <person name="Glass D."/>
        </authorList>
    </citation>
    <scope>NUCLEOTIDE SEQUENCE</scope>
    <source>
        <strain evidence="1">SUZIE</strain>
        <tissue evidence="1">Muscle</tissue>
    </source>
</reference>
<keyword evidence="2" id="KW-1185">Reference proteome</keyword>
<dbReference type="GO" id="GO:0005886">
    <property type="term" value="C:plasma membrane"/>
    <property type="evidence" value="ECO:0007669"/>
    <property type="project" value="TreeGrafter"/>
</dbReference>
<protein>
    <submittedName>
        <fullName evidence="1">Phosphatidylinositol 3,4,5-trisphosphate-dependent Rac exchanger 1 protein</fullName>
    </submittedName>
</protein>
<dbReference type="PANTHER" id="PTHR22829">
    <property type="entry name" value="DEP DOMAIN PROTEIN"/>
    <property type="match status" value="1"/>
</dbReference>
<dbReference type="GO" id="GO:0005085">
    <property type="term" value="F:guanyl-nucleotide exchange factor activity"/>
    <property type="evidence" value="ECO:0007669"/>
    <property type="project" value="TreeGrafter"/>
</dbReference>
<organism evidence="1 2">
    <name type="scientific">Sciurus carolinensis</name>
    <name type="common">Eastern gray squirrel</name>
    <dbReference type="NCBI Taxonomy" id="30640"/>
    <lineage>
        <taxon>Eukaryota</taxon>
        <taxon>Metazoa</taxon>
        <taxon>Chordata</taxon>
        <taxon>Craniata</taxon>
        <taxon>Vertebrata</taxon>
        <taxon>Euteleostomi</taxon>
        <taxon>Mammalia</taxon>
        <taxon>Eutheria</taxon>
        <taxon>Euarchontoglires</taxon>
        <taxon>Glires</taxon>
        <taxon>Rodentia</taxon>
        <taxon>Sciuromorpha</taxon>
        <taxon>Sciuridae</taxon>
        <taxon>Sciurinae</taxon>
        <taxon>Sciurini</taxon>
        <taxon>Sciurus</taxon>
    </lineage>
</organism>
<comment type="caution">
    <text evidence="1">The sequence shown here is derived from an EMBL/GenBank/DDBJ whole genome shotgun (WGS) entry which is preliminary data.</text>
</comment>
<accession>A0AA41MVN0</accession>
<gene>
    <name evidence="1" type="ORF">SUZIE_150260</name>
</gene>
<evidence type="ECO:0000313" key="1">
    <source>
        <dbReference type="EMBL" id="MBZ3878902.1"/>
    </source>
</evidence>
<dbReference type="InterPro" id="IPR051832">
    <property type="entry name" value="mTOR-Rac_regulators"/>
</dbReference>
<dbReference type="AlphaFoldDB" id="A0AA41MVN0"/>
<dbReference type="EMBL" id="JAATJV010340500">
    <property type="protein sequence ID" value="MBZ3878902.1"/>
    <property type="molecule type" value="Genomic_DNA"/>
</dbReference>
<dbReference type="GO" id="GO:0023051">
    <property type="term" value="P:regulation of signaling"/>
    <property type="evidence" value="ECO:0007669"/>
    <property type="project" value="TreeGrafter"/>
</dbReference>